<dbReference type="CDD" id="cd01942">
    <property type="entry name" value="ribokinase_group_A"/>
    <property type="match status" value="1"/>
</dbReference>
<accession>Q026Z7</accession>
<dbReference type="InParanoid" id="Q026Z7"/>
<dbReference type="PROSITE" id="PS00583">
    <property type="entry name" value="PFKB_KINASES_1"/>
    <property type="match status" value="1"/>
</dbReference>
<dbReference type="PROSITE" id="PS00584">
    <property type="entry name" value="PFKB_KINASES_2"/>
    <property type="match status" value="1"/>
</dbReference>
<evidence type="ECO:0000256" key="2">
    <source>
        <dbReference type="ARBA" id="ARBA00022679"/>
    </source>
</evidence>
<evidence type="ECO:0000256" key="1">
    <source>
        <dbReference type="ARBA" id="ARBA00010688"/>
    </source>
</evidence>
<dbReference type="PANTHER" id="PTHR10584:SF167">
    <property type="entry name" value="PFKB DOMAIN PROTEIN"/>
    <property type="match status" value="1"/>
</dbReference>
<sequence length="313" mass="33502">MPDPRAFDAIVAGELYTDLILSGFDFWPRPGQEAFAKEYHREIGGGAVNTACALARLGSRAAVLGVVGHDGDWLLRQLENSAVDTSHISRDPAEPTAFTVAISTPEDRSFLTYPGANRSFPKAIAEAAAGKRLAQAAHVHLAFPPDLSTASDLLAAIRANGCTVSLDVGWHESWLQDERLREVLPLLDVFFPNEIEAHCITGEKDPETTLRWLSAAGLRCVALKLGARGAALLCDGEIWFDDPLPVTPIDTTGAGDCFNGGFLRSWLKGCSPETCLRSANICGALSTGSYGGVAGLPDSARLNELLRARECEK</sequence>
<protein>
    <submittedName>
        <fullName evidence="6">PfkB domain protein</fullName>
    </submittedName>
</protein>
<dbReference type="STRING" id="234267.Acid_1926"/>
<dbReference type="GO" id="GO:0006796">
    <property type="term" value="P:phosphate-containing compound metabolic process"/>
    <property type="evidence" value="ECO:0007669"/>
    <property type="project" value="UniProtKB-ARBA"/>
</dbReference>
<evidence type="ECO:0000313" key="6">
    <source>
        <dbReference type="EMBL" id="ABJ82916.1"/>
    </source>
</evidence>
<dbReference type="EMBL" id="CP000473">
    <property type="protein sequence ID" value="ABJ82916.1"/>
    <property type="molecule type" value="Genomic_DNA"/>
</dbReference>
<feature type="domain" description="Carbohydrate kinase PfkB" evidence="5">
    <location>
        <begin position="35"/>
        <end position="297"/>
    </location>
</feature>
<dbReference type="GO" id="GO:0016301">
    <property type="term" value="F:kinase activity"/>
    <property type="evidence" value="ECO:0007669"/>
    <property type="project" value="UniProtKB-KW"/>
</dbReference>
<dbReference type="eggNOG" id="COG0524">
    <property type="taxonomic scope" value="Bacteria"/>
</dbReference>
<dbReference type="InterPro" id="IPR029056">
    <property type="entry name" value="Ribokinase-like"/>
</dbReference>
<evidence type="ECO:0000256" key="3">
    <source>
        <dbReference type="ARBA" id="ARBA00022777"/>
    </source>
</evidence>
<dbReference type="Gene3D" id="3.40.1190.20">
    <property type="match status" value="1"/>
</dbReference>
<dbReference type="InterPro" id="IPR002173">
    <property type="entry name" value="Carboh/pur_kinase_PfkB_CS"/>
</dbReference>
<dbReference type="AlphaFoldDB" id="Q026Z7"/>
<comment type="similarity">
    <text evidence="1 4">Belongs to the carbohydrate kinase PfkB family.</text>
</comment>
<proteinExistence type="inferred from homology"/>
<dbReference type="OrthoDB" id="9788681at2"/>
<evidence type="ECO:0000256" key="4">
    <source>
        <dbReference type="RuleBase" id="RU003704"/>
    </source>
</evidence>
<keyword evidence="2 4" id="KW-0808">Transferase</keyword>
<name>Q026Z7_SOLUE</name>
<dbReference type="Pfam" id="PF00294">
    <property type="entry name" value="PfkB"/>
    <property type="match status" value="1"/>
</dbReference>
<gene>
    <name evidence="6" type="ordered locus">Acid_1926</name>
</gene>
<dbReference type="PANTHER" id="PTHR10584">
    <property type="entry name" value="SUGAR KINASE"/>
    <property type="match status" value="1"/>
</dbReference>
<dbReference type="PRINTS" id="PR00990">
    <property type="entry name" value="RIBOKINASE"/>
</dbReference>
<dbReference type="KEGG" id="sus:Acid_1926"/>
<organism evidence="6">
    <name type="scientific">Solibacter usitatus (strain Ellin6076)</name>
    <dbReference type="NCBI Taxonomy" id="234267"/>
    <lineage>
        <taxon>Bacteria</taxon>
        <taxon>Pseudomonadati</taxon>
        <taxon>Acidobacteriota</taxon>
        <taxon>Terriglobia</taxon>
        <taxon>Bryobacterales</taxon>
        <taxon>Solibacteraceae</taxon>
        <taxon>Candidatus Solibacter</taxon>
    </lineage>
</organism>
<dbReference type="InterPro" id="IPR002139">
    <property type="entry name" value="Ribo/fructo_kinase"/>
</dbReference>
<keyword evidence="3 4" id="KW-0418">Kinase</keyword>
<evidence type="ECO:0000259" key="5">
    <source>
        <dbReference type="Pfam" id="PF00294"/>
    </source>
</evidence>
<dbReference type="SUPFAM" id="SSF53613">
    <property type="entry name" value="Ribokinase-like"/>
    <property type="match status" value="1"/>
</dbReference>
<dbReference type="HOGENOM" id="CLU_027634_6_0_0"/>
<dbReference type="InterPro" id="IPR011611">
    <property type="entry name" value="PfkB_dom"/>
</dbReference>
<reference evidence="6" key="1">
    <citation type="submission" date="2006-10" db="EMBL/GenBank/DDBJ databases">
        <title>Complete sequence of Solibacter usitatus Ellin6076.</title>
        <authorList>
            <consortium name="US DOE Joint Genome Institute"/>
            <person name="Copeland A."/>
            <person name="Lucas S."/>
            <person name="Lapidus A."/>
            <person name="Barry K."/>
            <person name="Detter J.C."/>
            <person name="Glavina del Rio T."/>
            <person name="Hammon N."/>
            <person name="Israni S."/>
            <person name="Dalin E."/>
            <person name="Tice H."/>
            <person name="Pitluck S."/>
            <person name="Thompson L.S."/>
            <person name="Brettin T."/>
            <person name="Bruce D."/>
            <person name="Han C."/>
            <person name="Tapia R."/>
            <person name="Gilna P."/>
            <person name="Schmutz J."/>
            <person name="Larimer F."/>
            <person name="Land M."/>
            <person name="Hauser L."/>
            <person name="Kyrpides N."/>
            <person name="Mikhailova N."/>
            <person name="Janssen P.H."/>
            <person name="Kuske C.R."/>
            <person name="Richardson P."/>
        </authorList>
    </citation>
    <scope>NUCLEOTIDE SEQUENCE</scope>
    <source>
        <strain evidence="6">Ellin6076</strain>
    </source>
</reference>